<dbReference type="PANTHER" id="PTHR37804:SF1">
    <property type="entry name" value="CDAA REGULATORY PROTEIN CDAR"/>
    <property type="match status" value="1"/>
</dbReference>
<dbReference type="Pfam" id="PF07949">
    <property type="entry name" value="YbbR"/>
    <property type="match status" value="2"/>
</dbReference>
<dbReference type="CDD" id="cd20206">
    <property type="entry name" value="YbbR"/>
    <property type="match status" value="1"/>
</dbReference>
<keyword evidence="3" id="KW-1185">Reference proteome</keyword>
<evidence type="ECO:0000313" key="2">
    <source>
        <dbReference type="EMBL" id="BBH24045.1"/>
    </source>
</evidence>
<dbReference type="RefSeq" id="WP_164523002.1">
    <property type="nucleotide sequence ID" value="NZ_AP019308.1"/>
</dbReference>
<evidence type="ECO:0000313" key="3">
    <source>
        <dbReference type="Proteomes" id="UP000275368"/>
    </source>
</evidence>
<evidence type="ECO:0000256" key="1">
    <source>
        <dbReference type="SAM" id="MobiDB-lite"/>
    </source>
</evidence>
<accession>A0A3G9J6W5</accession>
<gene>
    <name evidence="2" type="ORF">Back11_53900</name>
</gene>
<dbReference type="Gene3D" id="2.170.120.30">
    <property type="match status" value="2"/>
</dbReference>
<protein>
    <submittedName>
        <fullName evidence="2">Uncharacterized protein</fullName>
    </submittedName>
</protein>
<feature type="compositionally biased region" description="Gly residues" evidence="1">
    <location>
        <begin position="453"/>
        <end position="463"/>
    </location>
</feature>
<dbReference type="PANTHER" id="PTHR37804">
    <property type="entry name" value="CDAA REGULATORY PROTEIN CDAR"/>
    <property type="match status" value="1"/>
</dbReference>
<organism evidence="2 3">
    <name type="scientific">Paenibacillus baekrokdamisoli</name>
    <dbReference type="NCBI Taxonomy" id="1712516"/>
    <lineage>
        <taxon>Bacteria</taxon>
        <taxon>Bacillati</taxon>
        <taxon>Bacillota</taxon>
        <taxon>Bacilli</taxon>
        <taxon>Bacillales</taxon>
        <taxon>Paenibacillaceae</taxon>
        <taxon>Paenibacillus</taxon>
    </lineage>
</organism>
<proteinExistence type="predicted"/>
<dbReference type="InterPro" id="IPR053154">
    <property type="entry name" value="c-di-AMP_regulator"/>
</dbReference>
<feature type="compositionally biased region" description="Low complexity" evidence="1">
    <location>
        <begin position="464"/>
        <end position="479"/>
    </location>
</feature>
<feature type="compositionally biased region" description="Low complexity" evidence="1">
    <location>
        <begin position="410"/>
        <end position="452"/>
    </location>
</feature>
<dbReference type="Gene3D" id="2.170.120.40">
    <property type="entry name" value="YbbR-like domain"/>
    <property type="match status" value="2"/>
</dbReference>
<dbReference type="InterPro" id="IPR012505">
    <property type="entry name" value="YbbR"/>
</dbReference>
<name>A0A3G9J6W5_9BACL</name>
<dbReference type="AlphaFoldDB" id="A0A3G9J6W5"/>
<dbReference type="KEGG" id="pbk:Back11_53900"/>
<feature type="compositionally biased region" description="Polar residues" evidence="1">
    <location>
        <begin position="480"/>
        <end position="490"/>
    </location>
</feature>
<sequence length="490" mass="51337">MDKWLSNPTALKIISLAIGILLWAVVHFDSDRSPNTVASLTETKEIDGIQVKAIGMDEKNYALRLLEPSVVHLTVRGSRSDLISATPNDFQVTVDLSKATEGRMVVPVTVSLPRGLERVDVKPSSVTVVLERILTKEFEVSVKAVGNPGQGYKTGQAIVKPNNRVHVTLPKDQMDEVSFVGGSISVDGIEETVNEKKMKIIVLDKDGNEMSDALVNPSVVEVEIPITKPFKKLPLQFGFIGKLPDGLAISSFKPSVDTVTVYGPQDVLDKYDFYDGLQIDLSKMTQSGTISLDIKPEAGLSTVDPTTVTIDYTIVPESLKVLSKLKITLIGLSDGLKAKVAVPANGTVDATVKGAPLILADIGVKDVQLVADLSGLGPGSHVVPLDIHLPRFVNSGTDVPLSITVEITDGTATTTPTAPTSAGPTSKGAGASGNGSTNNGTSANNESTPADGAGTGSGNGTDPGTGTDNNTTNPNSNNAPQEQPVTATKT</sequence>
<dbReference type="Proteomes" id="UP000275368">
    <property type="component" value="Chromosome"/>
</dbReference>
<feature type="region of interest" description="Disordered" evidence="1">
    <location>
        <begin position="410"/>
        <end position="490"/>
    </location>
</feature>
<dbReference type="EMBL" id="AP019308">
    <property type="protein sequence ID" value="BBH24045.1"/>
    <property type="molecule type" value="Genomic_DNA"/>
</dbReference>
<reference evidence="2 3" key="1">
    <citation type="submission" date="2018-11" db="EMBL/GenBank/DDBJ databases">
        <title>Complete genome sequence of Paenibacillus baekrokdamisoli strain KCTC 33723.</title>
        <authorList>
            <person name="Kang S.W."/>
            <person name="Lee K.C."/>
            <person name="Kim K.K."/>
            <person name="Kim J.S."/>
            <person name="Kim D.S."/>
            <person name="Ko S.H."/>
            <person name="Yang S.H."/>
            <person name="Lee J.S."/>
        </authorList>
    </citation>
    <scope>NUCLEOTIDE SEQUENCE [LARGE SCALE GENOMIC DNA]</scope>
    <source>
        <strain evidence="2 3">KCTC 33723</strain>
    </source>
</reference>